<dbReference type="NCBIfam" id="NF003645">
    <property type="entry name" value="PRK05286.1-2"/>
    <property type="match status" value="1"/>
</dbReference>
<dbReference type="GO" id="GO:0006207">
    <property type="term" value="P:'de novo' pyrimidine nucleobase biosynthetic process"/>
    <property type="evidence" value="ECO:0007669"/>
    <property type="project" value="InterPro"/>
</dbReference>
<evidence type="ECO:0000256" key="4">
    <source>
        <dbReference type="ARBA" id="ARBA00005359"/>
    </source>
</evidence>
<dbReference type="Pfam" id="PF01180">
    <property type="entry name" value="DHO_dh"/>
    <property type="match status" value="1"/>
</dbReference>
<dbReference type="CDD" id="cd04738">
    <property type="entry name" value="DHOD_2_like"/>
    <property type="match status" value="1"/>
</dbReference>
<dbReference type="InterPro" id="IPR013785">
    <property type="entry name" value="Aldolase_TIM"/>
</dbReference>
<dbReference type="EMBL" id="UOEJ01000270">
    <property type="protein sequence ID" value="VAW07338.1"/>
    <property type="molecule type" value="Genomic_DNA"/>
</dbReference>
<keyword evidence="9" id="KW-0472">Membrane</keyword>
<dbReference type="InterPro" id="IPR001295">
    <property type="entry name" value="Dihydroorotate_DH_CS"/>
</dbReference>
<accession>A0A3B0SPE0</accession>
<evidence type="ECO:0000259" key="11">
    <source>
        <dbReference type="Pfam" id="PF01180"/>
    </source>
</evidence>
<organism evidence="12">
    <name type="scientific">hydrothermal vent metagenome</name>
    <dbReference type="NCBI Taxonomy" id="652676"/>
    <lineage>
        <taxon>unclassified sequences</taxon>
        <taxon>metagenomes</taxon>
        <taxon>ecological metagenomes</taxon>
    </lineage>
</organism>
<dbReference type="InterPro" id="IPR005720">
    <property type="entry name" value="Dihydroorotate_DH_cat"/>
</dbReference>
<feature type="domain" description="Dihydroorotate dehydrogenase catalytic" evidence="11">
    <location>
        <begin position="43"/>
        <end position="339"/>
    </location>
</feature>
<dbReference type="GO" id="GO:0044205">
    <property type="term" value="P:'de novo' UMP biosynthetic process"/>
    <property type="evidence" value="ECO:0007669"/>
    <property type="project" value="UniProtKB-UniPathway"/>
</dbReference>
<keyword evidence="6" id="KW-0285">Flavoprotein</keyword>
<dbReference type="PROSITE" id="PS00911">
    <property type="entry name" value="DHODEHASE_1"/>
    <property type="match status" value="1"/>
</dbReference>
<evidence type="ECO:0000256" key="2">
    <source>
        <dbReference type="ARBA" id="ARBA00004370"/>
    </source>
</evidence>
<dbReference type="GO" id="GO:0016020">
    <property type="term" value="C:membrane"/>
    <property type="evidence" value="ECO:0007669"/>
    <property type="project" value="UniProtKB-SubCell"/>
</dbReference>
<dbReference type="SUPFAM" id="SSF51395">
    <property type="entry name" value="FMN-linked oxidoreductases"/>
    <property type="match status" value="1"/>
</dbReference>
<sequence>MGLYNLTRSLLFSLSPERAHGLAIFGLKHGLVFADHHLDDEILASRLWGMDFPNPVGLAAGFDKNAEVACAMLAQGFGFVETGTVTPKPQAGNPKPRLFRLTEDQAVINRMGFNNLGLDVYARNLKRRAGLGKCGIVGANIGANKDSDDPISDYVACLKRLLGLANYFTINISSPNTPGLRKLQGRAALDELLGRLSDVRQEYSSENDLSPPLLVKIAPDLDADERQDIAETILKHKMDGLIISNTTIGLRDGLTSPQAGEAGGLSGIPLFDLSTEILSDMYRRTEGKIPLIGVGGITSGQDAYRKIRAGASLVQFYSAMVFQGPAVVCRIKLELAEELKKNGFKSLQDAIGSDHK</sequence>
<dbReference type="NCBIfam" id="NF003652">
    <property type="entry name" value="PRK05286.2-5"/>
    <property type="match status" value="1"/>
</dbReference>
<dbReference type="PANTHER" id="PTHR48109:SF4">
    <property type="entry name" value="DIHYDROOROTATE DEHYDROGENASE (QUINONE), MITOCHONDRIAL"/>
    <property type="match status" value="1"/>
</dbReference>
<dbReference type="GO" id="GO:0005737">
    <property type="term" value="C:cytoplasm"/>
    <property type="evidence" value="ECO:0007669"/>
    <property type="project" value="InterPro"/>
</dbReference>
<dbReference type="GO" id="GO:0106430">
    <property type="term" value="F:dihydroorotate dehydrogenase (quinone) activity"/>
    <property type="evidence" value="ECO:0007669"/>
    <property type="project" value="UniProtKB-EC"/>
</dbReference>
<keyword evidence="7" id="KW-0288">FMN</keyword>
<evidence type="ECO:0000256" key="1">
    <source>
        <dbReference type="ARBA" id="ARBA00001917"/>
    </source>
</evidence>
<keyword evidence="8 12" id="KW-0560">Oxidoreductase</keyword>
<evidence type="ECO:0000256" key="6">
    <source>
        <dbReference type="ARBA" id="ARBA00022630"/>
    </source>
</evidence>
<dbReference type="PANTHER" id="PTHR48109">
    <property type="entry name" value="DIHYDROOROTATE DEHYDROGENASE (QUINONE), MITOCHONDRIAL-RELATED"/>
    <property type="match status" value="1"/>
</dbReference>
<proteinExistence type="inferred from homology"/>
<evidence type="ECO:0000256" key="9">
    <source>
        <dbReference type="ARBA" id="ARBA00023136"/>
    </source>
</evidence>
<dbReference type="InterPro" id="IPR005719">
    <property type="entry name" value="Dihydroorotate_DH_2"/>
</dbReference>
<evidence type="ECO:0000256" key="10">
    <source>
        <dbReference type="ARBA" id="ARBA00048639"/>
    </source>
</evidence>
<dbReference type="Gene3D" id="3.20.20.70">
    <property type="entry name" value="Aldolase class I"/>
    <property type="match status" value="1"/>
</dbReference>
<comment type="subcellular location">
    <subcellularLocation>
        <location evidence="2">Membrane</location>
    </subcellularLocation>
</comment>
<comment type="similarity">
    <text evidence="4">Belongs to the dihydroorotate dehydrogenase family. Type 2 subfamily.</text>
</comment>
<protein>
    <recommendedName>
        <fullName evidence="5">dihydroorotate dehydrogenase (quinone)</fullName>
        <ecNumber evidence="5">1.3.5.2</ecNumber>
    </recommendedName>
</protein>
<evidence type="ECO:0000256" key="5">
    <source>
        <dbReference type="ARBA" id="ARBA00012791"/>
    </source>
</evidence>
<dbReference type="HAMAP" id="MF_00225">
    <property type="entry name" value="DHO_dh_type2"/>
    <property type="match status" value="1"/>
</dbReference>
<gene>
    <name evidence="12" type="ORF">MNBD_ALPHA01-2111</name>
</gene>
<dbReference type="UniPathway" id="UPA00070">
    <property type="reaction ID" value="UER00946"/>
</dbReference>
<evidence type="ECO:0000313" key="12">
    <source>
        <dbReference type="EMBL" id="VAW07338.1"/>
    </source>
</evidence>
<reference evidence="12" key="1">
    <citation type="submission" date="2018-06" db="EMBL/GenBank/DDBJ databases">
        <authorList>
            <person name="Zhirakovskaya E."/>
        </authorList>
    </citation>
    <scope>NUCLEOTIDE SEQUENCE</scope>
</reference>
<dbReference type="NCBIfam" id="TIGR01036">
    <property type="entry name" value="pyrD_sub2"/>
    <property type="match status" value="1"/>
</dbReference>
<dbReference type="InterPro" id="IPR050074">
    <property type="entry name" value="DHO_dehydrogenase"/>
</dbReference>
<evidence type="ECO:0000256" key="3">
    <source>
        <dbReference type="ARBA" id="ARBA00005161"/>
    </source>
</evidence>
<evidence type="ECO:0000256" key="8">
    <source>
        <dbReference type="ARBA" id="ARBA00023002"/>
    </source>
</evidence>
<comment type="pathway">
    <text evidence="3">Pyrimidine metabolism; UMP biosynthesis via de novo pathway; orotate from (S)-dihydroorotate (quinone route): step 1/1.</text>
</comment>
<comment type="catalytic activity">
    <reaction evidence="10">
        <text>(S)-dihydroorotate + a quinone = orotate + a quinol</text>
        <dbReference type="Rhea" id="RHEA:30187"/>
        <dbReference type="ChEBI" id="CHEBI:24646"/>
        <dbReference type="ChEBI" id="CHEBI:30839"/>
        <dbReference type="ChEBI" id="CHEBI:30864"/>
        <dbReference type="ChEBI" id="CHEBI:132124"/>
        <dbReference type="EC" id="1.3.5.2"/>
    </reaction>
</comment>
<evidence type="ECO:0000256" key="7">
    <source>
        <dbReference type="ARBA" id="ARBA00022643"/>
    </source>
</evidence>
<dbReference type="AlphaFoldDB" id="A0A3B0SPE0"/>
<name>A0A3B0SPE0_9ZZZZ</name>
<comment type="cofactor">
    <cofactor evidence="1">
        <name>FMN</name>
        <dbReference type="ChEBI" id="CHEBI:58210"/>
    </cofactor>
</comment>
<dbReference type="PROSITE" id="PS00912">
    <property type="entry name" value="DHODEHASE_2"/>
    <property type="match status" value="1"/>
</dbReference>
<dbReference type="EC" id="1.3.5.2" evidence="5"/>